<accession>A0A5S5D252</accession>
<sequence>MLLLGHFFLFKTRLSSLEEYFLPLKIRLFKQKNVFSSS</sequence>
<gene>
    <name evidence="1" type="ORF">BC792_13030</name>
</gene>
<dbReference type="EMBL" id="VNHX01000030">
    <property type="protein sequence ID" value="TYP88729.1"/>
    <property type="molecule type" value="Genomic_DNA"/>
</dbReference>
<evidence type="ECO:0000313" key="2">
    <source>
        <dbReference type="Proteomes" id="UP000325105"/>
    </source>
</evidence>
<name>A0A5S5D252_9SPHI</name>
<protein>
    <submittedName>
        <fullName evidence="1">Uncharacterized protein</fullName>
    </submittedName>
</protein>
<organism evidence="1 2">
    <name type="scientific">Sphingobacterium allocomposti</name>
    <dbReference type="NCBI Taxonomy" id="415956"/>
    <lineage>
        <taxon>Bacteria</taxon>
        <taxon>Pseudomonadati</taxon>
        <taxon>Bacteroidota</taxon>
        <taxon>Sphingobacteriia</taxon>
        <taxon>Sphingobacteriales</taxon>
        <taxon>Sphingobacteriaceae</taxon>
        <taxon>Sphingobacterium</taxon>
    </lineage>
</organism>
<reference evidence="1 2" key="1">
    <citation type="submission" date="2019-07" db="EMBL/GenBank/DDBJ databases">
        <title>Genomic Encyclopedia of Archaeal and Bacterial Type Strains, Phase II (KMG-II): from individual species to whole genera.</title>
        <authorList>
            <person name="Goeker M."/>
        </authorList>
    </citation>
    <scope>NUCLEOTIDE SEQUENCE [LARGE SCALE GENOMIC DNA]</scope>
    <source>
        <strain evidence="1 2">DSM 18850</strain>
    </source>
</reference>
<dbReference type="Proteomes" id="UP000325105">
    <property type="component" value="Unassembled WGS sequence"/>
</dbReference>
<dbReference type="AlphaFoldDB" id="A0A5S5D252"/>
<evidence type="ECO:0000313" key="1">
    <source>
        <dbReference type="EMBL" id="TYP88729.1"/>
    </source>
</evidence>
<comment type="caution">
    <text evidence="1">The sequence shown here is derived from an EMBL/GenBank/DDBJ whole genome shotgun (WGS) entry which is preliminary data.</text>
</comment>
<keyword evidence="2" id="KW-1185">Reference proteome</keyword>
<proteinExistence type="predicted"/>